<dbReference type="SUPFAM" id="SSF48452">
    <property type="entry name" value="TPR-like"/>
    <property type="match status" value="1"/>
</dbReference>
<evidence type="ECO:0000256" key="1">
    <source>
        <dbReference type="SAM" id="MobiDB-lite"/>
    </source>
</evidence>
<protein>
    <submittedName>
        <fullName evidence="2">Uncharacterized protein</fullName>
    </submittedName>
</protein>
<dbReference type="InterPro" id="IPR019412">
    <property type="entry name" value="IML2/TPR_39"/>
</dbReference>
<feature type="compositionally biased region" description="Polar residues" evidence="1">
    <location>
        <begin position="526"/>
        <end position="535"/>
    </location>
</feature>
<dbReference type="PANTHER" id="PTHR31859:SF1">
    <property type="entry name" value="TETRATRICOPEPTIDE REPEAT PROTEIN 39C"/>
    <property type="match status" value="1"/>
</dbReference>
<evidence type="ECO:0000313" key="3">
    <source>
        <dbReference type="Proteomes" id="UP001218218"/>
    </source>
</evidence>
<dbReference type="InterPro" id="IPR011990">
    <property type="entry name" value="TPR-like_helical_dom_sf"/>
</dbReference>
<accession>A0AAD6ZUR1</accession>
<evidence type="ECO:0000313" key="2">
    <source>
        <dbReference type="EMBL" id="KAJ7339870.1"/>
    </source>
</evidence>
<name>A0AAD6ZUR1_9AGAR</name>
<comment type="caution">
    <text evidence="2">The sequence shown here is derived from an EMBL/GenBank/DDBJ whole genome shotgun (WGS) entry which is preliminary data.</text>
</comment>
<gene>
    <name evidence="2" type="ORF">DFH08DRAFT_1013377</name>
</gene>
<feature type="region of interest" description="Disordered" evidence="1">
    <location>
        <begin position="478"/>
        <end position="535"/>
    </location>
</feature>
<dbReference type="GO" id="GO:0005829">
    <property type="term" value="C:cytosol"/>
    <property type="evidence" value="ECO:0007669"/>
    <property type="project" value="TreeGrafter"/>
</dbReference>
<dbReference type="GO" id="GO:0005741">
    <property type="term" value="C:mitochondrial outer membrane"/>
    <property type="evidence" value="ECO:0007669"/>
    <property type="project" value="TreeGrafter"/>
</dbReference>
<dbReference type="EMBL" id="JARIHO010000027">
    <property type="protein sequence ID" value="KAJ7339870.1"/>
    <property type="molecule type" value="Genomic_DNA"/>
</dbReference>
<dbReference type="Proteomes" id="UP001218218">
    <property type="component" value="Unassembled WGS sequence"/>
</dbReference>
<dbReference type="Pfam" id="PF10300">
    <property type="entry name" value="Iml2-TPR_39"/>
    <property type="match status" value="1"/>
</dbReference>
<dbReference type="Gene3D" id="1.25.40.10">
    <property type="entry name" value="Tetratricopeptide repeat domain"/>
    <property type="match status" value="1"/>
</dbReference>
<reference evidence="2" key="1">
    <citation type="submission" date="2023-03" db="EMBL/GenBank/DDBJ databases">
        <title>Massive genome expansion in bonnet fungi (Mycena s.s.) driven by repeated elements and novel gene families across ecological guilds.</title>
        <authorList>
            <consortium name="Lawrence Berkeley National Laboratory"/>
            <person name="Harder C.B."/>
            <person name="Miyauchi S."/>
            <person name="Viragh M."/>
            <person name="Kuo A."/>
            <person name="Thoen E."/>
            <person name="Andreopoulos B."/>
            <person name="Lu D."/>
            <person name="Skrede I."/>
            <person name="Drula E."/>
            <person name="Henrissat B."/>
            <person name="Morin E."/>
            <person name="Kohler A."/>
            <person name="Barry K."/>
            <person name="LaButti K."/>
            <person name="Morin E."/>
            <person name="Salamov A."/>
            <person name="Lipzen A."/>
            <person name="Mereny Z."/>
            <person name="Hegedus B."/>
            <person name="Baldrian P."/>
            <person name="Stursova M."/>
            <person name="Weitz H."/>
            <person name="Taylor A."/>
            <person name="Grigoriev I.V."/>
            <person name="Nagy L.G."/>
            <person name="Martin F."/>
            <person name="Kauserud H."/>
        </authorList>
    </citation>
    <scope>NUCLEOTIDE SEQUENCE</scope>
    <source>
        <strain evidence="2">CBHHK002</strain>
    </source>
</reference>
<organism evidence="2 3">
    <name type="scientific">Mycena albidolilacea</name>
    <dbReference type="NCBI Taxonomy" id="1033008"/>
    <lineage>
        <taxon>Eukaryota</taxon>
        <taxon>Fungi</taxon>
        <taxon>Dikarya</taxon>
        <taxon>Basidiomycota</taxon>
        <taxon>Agaricomycotina</taxon>
        <taxon>Agaricomycetes</taxon>
        <taxon>Agaricomycetidae</taxon>
        <taxon>Agaricales</taxon>
        <taxon>Marasmiineae</taxon>
        <taxon>Mycenaceae</taxon>
        <taxon>Mycena</taxon>
    </lineage>
</organism>
<dbReference type="PANTHER" id="PTHR31859">
    <property type="entry name" value="TETRATRICOPEPTIDE REPEAT PROTEIN 39 FAMILY MEMBER"/>
    <property type="match status" value="1"/>
</dbReference>
<dbReference type="GO" id="GO:0005634">
    <property type="term" value="C:nucleus"/>
    <property type="evidence" value="ECO:0007669"/>
    <property type="project" value="TreeGrafter"/>
</dbReference>
<keyword evidence="3" id="KW-1185">Reference proteome</keyword>
<sequence length="535" mass="59166">MFPALHPLCFVYDFIFSTSAPHAHEADARLIAYSAPTGTGKDVHGLFAGAQAKIVRMSNDPKGAIAVVQRALETPQTFVQADTLLVFELALTLLAQRRHQEAADAFMKLTELNSWSHVTYYFIGAGCYVSIRTRTKAQELFDALPELFQRKKVGGKDLPTEVLINIRKKSESVPFIHSYTPSSFLEFYKEKQKRRGEDPAKFVECINIDPADDASVLLRILLMKSSVVWNTHQRINDAVAEAHITELAALTPPVAIPVPSPLLPIIDKKHNMQVRFRRLRPSCYVPTNLPRTPTHRTNELRALRAVLLGIMHCMLRLYPRARALLEAARSAQDVKISTWMAGMALLELAVTDLKEADGGANASASAKDKGRGEDSYRLPNGLVRTGYDADTSRYMYRNTETGESYIGAPGVEYGPLQLVVDERPLSRLLPHGEANKDTVEPFVLRPIPQKKRAPLVDGLRSIKYGTLPGAFRSLRRSLTRGTRRNLRPNEGPKVADAVDPCTPDVRPDEPTSPAPVLRPLDPAPTGTGQSPTSAD</sequence>
<proteinExistence type="predicted"/>
<dbReference type="AlphaFoldDB" id="A0AAD6ZUR1"/>